<evidence type="ECO:0000256" key="3">
    <source>
        <dbReference type="ARBA" id="ARBA00023125"/>
    </source>
</evidence>
<keyword evidence="5 6" id="KW-0539">Nucleus</keyword>
<sequence length="750" mass="86091">MNSFLMGYPHHHVQAPGMGSSLDPKFPPSEEYTNYTNINMTHTNVDYMHHQTNGFNHHSHQNGNYNYGQHFYHHHNYGTPQIPPPPPTHHSAASTTIQNNSYNGNSYYGGYYASNASNAPIMDLPLQCTATEPQNTALGLQELGMKLDRRIEEAVPAAQQLQELGMRLRCDDNSSDQDDMLEEDRLMLDRSPDEIEMDDMDNLDSDEDGDDGTIGGGSDGERIIYPWMKKIHVAGVANGSFPPGSEPKRQRTAYTRHQILELEKEFHYNRYLTRRRRIEIAHTLVLSERQIKIWFQNRRMKWKKDNKLPNTKNVRKKNPDGSLVNPPPPKKSKRSNNKKQSSNNTNAVSNECIRSDSLESMGEQQHYISASDVTGLINSSVDSSLNGQHQSTVMHCNNTQVVQQQNNDNSNKHSTNNNDNSNNLMNSLQQHSNQPNINLNTINIKNYIQASKRCRSSFSSKQLVELEKEFQFNKYLCRPRRIEIAHRLIMTERQVKIWFQNRRMKQKRTTLNVEITGEKYEMKKDNNLINSNSKTSVPKIQPSVAKRRDIVSRLMAHSQLGTTTNHKNVLPTSPEKQQLINTKVYDWNQNSTVSKPVLNEQYISKTIESYPQIVDFFKDDQKASQEQEFLPDIPTPFFEDKTNNLSIDDNYADLINFYVMGDNNNYSNLFCDQNEQFNSTVTSTTEPIQTTDINDNFEPSSYINFMDNSFDNIPNENSNPLQPSITIEWSGNPCNNNLYSNSFTSDFVSL</sequence>
<feature type="region of interest" description="Disordered" evidence="9">
    <location>
        <begin position="304"/>
        <end position="350"/>
    </location>
</feature>
<keyword evidence="2" id="KW-0217">Developmental protein</keyword>
<dbReference type="PRINTS" id="PR00025">
    <property type="entry name" value="ANTENNAPEDIA"/>
</dbReference>
<dbReference type="InterPro" id="IPR017970">
    <property type="entry name" value="Homeobox_CS"/>
</dbReference>
<dbReference type="SUPFAM" id="SSF46689">
    <property type="entry name" value="Homeodomain-like"/>
    <property type="match status" value="2"/>
</dbReference>
<evidence type="ECO:0000256" key="6">
    <source>
        <dbReference type="PROSITE-ProRule" id="PRU00108"/>
    </source>
</evidence>
<dbReference type="FunFam" id="1.10.10.60:FF:000055">
    <property type="entry name" value="Homeobox protein Hox-A5"/>
    <property type="match status" value="1"/>
</dbReference>
<dbReference type="InterPro" id="IPR020479">
    <property type="entry name" value="HD_metazoa"/>
</dbReference>
<dbReference type="PROSITE" id="PS00027">
    <property type="entry name" value="HOMEOBOX_1"/>
    <property type="match status" value="2"/>
</dbReference>
<dbReference type="Pfam" id="PF00046">
    <property type="entry name" value="Homeodomain"/>
    <property type="match status" value="2"/>
</dbReference>
<evidence type="ECO:0000256" key="7">
    <source>
        <dbReference type="RuleBase" id="RU000682"/>
    </source>
</evidence>
<feature type="compositionally biased region" description="Basic and acidic residues" evidence="9">
    <location>
        <begin position="183"/>
        <end position="193"/>
    </location>
</feature>
<dbReference type="InterPro" id="IPR017995">
    <property type="entry name" value="Homeobox_antennapedia"/>
</dbReference>
<evidence type="ECO:0000256" key="1">
    <source>
        <dbReference type="ARBA" id="ARBA00004123"/>
    </source>
</evidence>
<dbReference type="GO" id="GO:0009952">
    <property type="term" value="P:anterior/posterior pattern specification"/>
    <property type="evidence" value="ECO:0007669"/>
    <property type="project" value="TreeGrafter"/>
</dbReference>
<protein>
    <submittedName>
        <fullName evidence="11">CSON006593 protein</fullName>
    </submittedName>
</protein>
<name>A0A336MSX1_CULSO</name>
<evidence type="ECO:0000313" key="11">
    <source>
        <dbReference type="EMBL" id="SSX33542.1"/>
    </source>
</evidence>
<dbReference type="InterPro" id="IPR001827">
    <property type="entry name" value="Homeobox_Antennapedia_CS"/>
</dbReference>
<feature type="domain" description="Homeobox" evidence="10">
    <location>
        <begin position="449"/>
        <end position="509"/>
    </location>
</feature>
<dbReference type="GO" id="GO:0045944">
    <property type="term" value="P:positive regulation of transcription by RNA polymerase II"/>
    <property type="evidence" value="ECO:0007669"/>
    <property type="project" value="TreeGrafter"/>
</dbReference>
<dbReference type="AlphaFoldDB" id="A0A336MSX1"/>
<evidence type="ECO:0000256" key="9">
    <source>
        <dbReference type="SAM" id="MobiDB-lite"/>
    </source>
</evidence>
<keyword evidence="3 6" id="KW-0238">DNA-binding</keyword>
<organism evidence="11">
    <name type="scientific">Culicoides sonorensis</name>
    <name type="common">Biting midge</name>
    <dbReference type="NCBI Taxonomy" id="179676"/>
    <lineage>
        <taxon>Eukaryota</taxon>
        <taxon>Metazoa</taxon>
        <taxon>Ecdysozoa</taxon>
        <taxon>Arthropoda</taxon>
        <taxon>Hexapoda</taxon>
        <taxon>Insecta</taxon>
        <taxon>Pterygota</taxon>
        <taxon>Neoptera</taxon>
        <taxon>Endopterygota</taxon>
        <taxon>Diptera</taxon>
        <taxon>Nematocera</taxon>
        <taxon>Chironomoidea</taxon>
        <taxon>Ceratopogonidae</taxon>
        <taxon>Ceratopogoninae</taxon>
        <taxon>Culicoides</taxon>
        <taxon>Monoculicoides</taxon>
    </lineage>
</organism>
<comment type="similarity">
    <text evidence="8">Belongs to the Antp homeobox family.</text>
</comment>
<dbReference type="SMART" id="SM00389">
    <property type="entry name" value="HOX"/>
    <property type="match status" value="2"/>
</dbReference>
<accession>A0A336MSX1</accession>
<reference evidence="11" key="1">
    <citation type="submission" date="2018-07" db="EMBL/GenBank/DDBJ databases">
        <authorList>
            <person name="Quirk P.G."/>
            <person name="Krulwich T.A."/>
        </authorList>
    </citation>
    <scope>NUCLEOTIDE SEQUENCE</scope>
</reference>
<evidence type="ECO:0000256" key="8">
    <source>
        <dbReference type="RuleBase" id="RU004442"/>
    </source>
</evidence>
<dbReference type="PANTHER" id="PTHR45771:SF14">
    <property type="entry name" value="HOMEOTIC PROTEIN DEFORMED"/>
    <property type="match status" value="1"/>
</dbReference>
<feature type="DNA-binding region" description="Homeobox" evidence="6">
    <location>
        <begin position="247"/>
        <end position="306"/>
    </location>
</feature>
<dbReference type="OMA" id="PHPHQTG"/>
<dbReference type="InterPro" id="IPR009057">
    <property type="entry name" value="Homeodomain-like_sf"/>
</dbReference>
<dbReference type="VEuPathDB" id="VectorBase:CSON006593"/>
<feature type="compositionally biased region" description="Acidic residues" evidence="9">
    <location>
        <begin position="194"/>
        <end position="211"/>
    </location>
</feature>
<feature type="compositionally biased region" description="Acidic residues" evidence="9">
    <location>
        <begin position="173"/>
        <end position="182"/>
    </location>
</feature>
<dbReference type="GO" id="GO:0000981">
    <property type="term" value="F:DNA-binding transcription factor activity, RNA polymerase II-specific"/>
    <property type="evidence" value="ECO:0007669"/>
    <property type="project" value="InterPro"/>
</dbReference>
<dbReference type="InterPro" id="IPR050609">
    <property type="entry name" value="Antp_homeobox_Deformed_sf"/>
</dbReference>
<comment type="subcellular location">
    <subcellularLocation>
        <location evidence="1 6 7">Nucleus</location>
    </subcellularLocation>
</comment>
<keyword evidence="4 6" id="KW-0371">Homeobox</keyword>
<feature type="DNA-binding region" description="Homeobox" evidence="6">
    <location>
        <begin position="451"/>
        <end position="510"/>
    </location>
</feature>
<evidence type="ECO:0000256" key="4">
    <source>
        <dbReference type="ARBA" id="ARBA00023155"/>
    </source>
</evidence>
<dbReference type="PROSITE" id="PS00032">
    <property type="entry name" value="ANTENNAPEDIA"/>
    <property type="match status" value="1"/>
</dbReference>
<dbReference type="PROSITE" id="PS50071">
    <property type="entry name" value="HOMEOBOX_2"/>
    <property type="match status" value="2"/>
</dbReference>
<dbReference type="GO" id="GO:0005654">
    <property type="term" value="C:nucleoplasm"/>
    <property type="evidence" value="ECO:0007669"/>
    <property type="project" value="TreeGrafter"/>
</dbReference>
<dbReference type="InterPro" id="IPR001356">
    <property type="entry name" value="HD"/>
</dbReference>
<dbReference type="EMBL" id="UFQT01002477">
    <property type="protein sequence ID" value="SSX33542.1"/>
    <property type="molecule type" value="Genomic_DNA"/>
</dbReference>
<evidence type="ECO:0000256" key="5">
    <source>
        <dbReference type="ARBA" id="ARBA00023242"/>
    </source>
</evidence>
<dbReference type="Gene3D" id="1.10.10.60">
    <property type="entry name" value="Homeodomain-like"/>
    <property type="match status" value="2"/>
</dbReference>
<dbReference type="CDD" id="cd00086">
    <property type="entry name" value="homeodomain"/>
    <property type="match status" value="2"/>
</dbReference>
<feature type="region of interest" description="Disordered" evidence="9">
    <location>
        <begin position="170"/>
        <end position="219"/>
    </location>
</feature>
<feature type="domain" description="Homeobox" evidence="10">
    <location>
        <begin position="245"/>
        <end position="305"/>
    </location>
</feature>
<feature type="region of interest" description="Disordered" evidence="9">
    <location>
        <begin position="405"/>
        <end position="434"/>
    </location>
</feature>
<dbReference type="PANTHER" id="PTHR45771">
    <property type="entry name" value="HOMEOTIC PROTEIN DEFORMED"/>
    <property type="match status" value="1"/>
</dbReference>
<evidence type="ECO:0000259" key="10">
    <source>
        <dbReference type="PROSITE" id="PS50071"/>
    </source>
</evidence>
<dbReference type="GO" id="GO:0000978">
    <property type="term" value="F:RNA polymerase II cis-regulatory region sequence-specific DNA binding"/>
    <property type="evidence" value="ECO:0007669"/>
    <property type="project" value="TreeGrafter"/>
</dbReference>
<proteinExistence type="inferred from homology"/>
<evidence type="ECO:0000256" key="2">
    <source>
        <dbReference type="ARBA" id="ARBA00022473"/>
    </source>
</evidence>
<gene>
    <name evidence="11" type="primary">CSON006593</name>
</gene>
<dbReference type="PRINTS" id="PR00024">
    <property type="entry name" value="HOMEOBOX"/>
</dbReference>